<dbReference type="PANTHER" id="PTHR31859:SF1">
    <property type="entry name" value="TETRATRICOPEPTIDE REPEAT PROTEIN 39C"/>
    <property type="match status" value="1"/>
</dbReference>
<feature type="compositionally biased region" description="Acidic residues" evidence="1">
    <location>
        <begin position="243"/>
        <end position="253"/>
    </location>
</feature>
<dbReference type="Pfam" id="PF10300">
    <property type="entry name" value="Iml2-TPR_39"/>
    <property type="match status" value="1"/>
</dbReference>
<evidence type="ECO:0000313" key="3">
    <source>
        <dbReference type="Proteomes" id="UP001234581"/>
    </source>
</evidence>
<dbReference type="SUPFAM" id="SSF48452">
    <property type="entry name" value="TPR-like"/>
    <property type="match status" value="1"/>
</dbReference>
<sequence>MASTAANDRDSPKDGDMPPVMTARKTGWRSIQIRQLDQQSDTKQGKKEPASPKAEENKEQPNQDTQQEEVKNEPSHEEKEQEEDVANNNTTGENNELSMVLSALRGTVAAAKDDNNEKKAHVEMLQEPESPRPSRNARADQIIAAAEAARDKAEHKGYQHMHHQPAEIHIPEPEEAVDVDSEPTTPVPAQFSPQEETTNDKHPDHQPHQQVHIELPADKNMADYITPPTPGTPPATNPMYSEELQDQPLEEEPSSSSPSTSSPTNEENKKGYQPNTLNPREQEQADETMLKGIHAFFSNSFSEAEASFKSQANDDPLYALGLGTMAFIKALSTSDGDNTEDAIAQLTSTYQFATGQIDAASAKKALKDTVSLYITNLMGSNTTGLPTNTAPLPQEARDKKPEFILNGALRAHVVRSECCLLMAMLHLHQETVVGYLKAGLNLRRAYSSYSLVWQEYKRMGQEFNTYMDKNTISAIQFGIGSVHLLLSSLPPKILKIISAFGWKADKHLGFALLKLCMDGQRIRSPLAAMMLLSYYVTLMSYCPQVLTREMLQPAIEILLEAQKTFPNSALFLYFAGRISRLSRNIPLSQQSFLYTYKVSQGASWAESTMGRLATHEMAFNCVVDLDWASAALRAVELQGQYGSPAFNKYFYGTCMEMLGNRSEAILAFAETTTLLGTKKTQIEQFVARRIAFFEKSGYQDMDFFLPGFEICYLWNLFPCMQKNELEECLEQVETTLNIIYKREKKEYQVRMLELVPDIPPPNYYDHRAILLLIKANILNCLGCSSDAIAHLNWIVDHKDRITYSKWIMPYTYWESGIVSWYLGDLKRARHLWETALTYSSYDFEYKLAIQLNLAINHAIEIGVPETPTKSRLKGQTTFGRKRLPLSKSNSMHEATAVVQG</sequence>
<feature type="compositionally biased region" description="Basic and acidic residues" evidence="1">
    <location>
        <begin position="68"/>
        <end position="79"/>
    </location>
</feature>
<feature type="region of interest" description="Disordered" evidence="1">
    <location>
        <begin position="1"/>
        <end position="283"/>
    </location>
</feature>
<dbReference type="RefSeq" id="XP_058340350.1">
    <property type="nucleotide sequence ID" value="XM_058488930.1"/>
</dbReference>
<dbReference type="InterPro" id="IPR019412">
    <property type="entry name" value="IML2/TPR_39"/>
</dbReference>
<organism evidence="2 3">
    <name type="scientific">Lichtheimia ornata</name>
    <dbReference type="NCBI Taxonomy" id="688661"/>
    <lineage>
        <taxon>Eukaryota</taxon>
        <taxon>Fungi</taxon>
        <taxon>Fungi incertae sedis</taxon>
        <taxon>Mucoromycota</taxon>
        <taxon>Mucoromycotina</taxon>
        <taxon>Mucoromycetes</taxon>
        <taxon>Mucorales</taxon>
        <taxon>Lichtheimiaceae</taxon>
        <taxon>Lichtheimia</taxon>
    </lineage>
</organism>
<feature type="compositionally biased region" description="Polar residues" evidence="1">
    <location>
        <begin position="32"/>
        <end position="42"/>
    </location>
</feature>
<feature type="compositionally biased region" description="Polar residues" evidence="1">
    <location>
        <begin position="86"/>
        <end position="97"/>
    </location>
</feature>
<proteinExistence type="predicted"/>
<protein>
    <recommendedName>
        <fullName evidence="4">Tetratricopeptide repeat protein 39C</fullName>
    </recommendedName>
</protein>
<name>A0AAD7UXS4_9FUNG</name>
<keyword evidence="3" id="KW-1185">Reference proteome</keyword>
<feature type="compositionally biased region" description="Basic and acidic residues" evidence="1">
    <location>
        <begin position="148"/>
        <end position="157"/>
    </location>
</feature>
<dbReference type="Proteomes" id="UP001234581">
    <property type="component" value="Unassembled WGS sequence"/>
</dbReference>
<dbReference type="EMBL" id="JARTCD010000049">
    <property type="protein sequence ID" value="KAJ8655437.1"/>
    <property type="molecule type" value="Genomic_DNA"/>
</dbReference>
<feature type="compositionally biased region" description="Basic and acidic residues" evidence="1">
    <location>
        <begin position="111"/>
        <end position="132"/>
    </location>
</feature>
<evidence type="ECO:0000313" key="2">
    <source>
        <dbReference type="EMBL" id="KAJ8655437.1"/>
    </source>
</evidence>
<dbReference type="GeneID" id="83216338"/>
<evidence type="ECO:0000256" key="1">
    <source>
        <dbReference type="SAM" id="MobiDB-lite"/>
    </source>
</evidence>
<feature type="compositionally biased region" description="Basic and acidic residues" evidence="1">
    <location>
        <begin position="43"/>
        <end position="61"/>
    </location>
</feature>
<dbReference type="InterPro" id="IPR011990">
    <property type="entry name" value="TPR-like_helical_dom_sf"/>
</dbReference>
<dbReference type="PANTHER" id="PTHR31859">
    <property type="entry name" value="TETRATRICOPEPTIDE REPEAT PROTEIN 39 FAMILY MEMBER"/>
    <property type="match status" value="1"/>
</dbReference>
<feature type="compositionally biased region" description="Pro residues" evidence="1">
    <location>
        <begin position="227"/>
        <end position="236"/>
    </location>
</feature>
<evidence type="ECO:0008006" key="4">
    <source>
        <dbReference type="Google" id="ProtNLM"/>
    </source>
</evidence>
<feature type="compositionally biased region" description="Basic and acidic residues" evidence="1">
    <location>
        <begin position="198"/>
        <end position="207"/>
    </location>
</feature>
<gene>
    <name evidence="2" type="ORF">O0I10_008931</name>
</gene>
<comment type="caution">
    <text evidence="2">The sequence shown here is derived from an EMBL/GenBank/DDBJ whole genome shotgun (WGS) entry which is preliminary data.</text>
</comment>
<reference evidence="2 3" key="1">
    <citation type="submission" date="2023-03" db="EMBL/GenBank/DDBJ databases">
        <title>Genome sequence of Lichtheimia ornata CBS 291.66.</title>
        <authorList>
            <person name="Mohabir J.T."/>
            <person name="Shea T.P."/>
            <person name="Kurbessoian T."/>
            <person name="Berby B."/>
            <person name="Fontaine J."/>
            <person name="Livny J."/>
            <person name="Gnirke A."/>
            <person name="Stajich J.E."/>
            <person name="Cuomo C.A."/>
        </authorList>
    </citation>
    <scope>NUCLEOTIDE SEQUENCE [LARGE SCALE GENOMIC DNA]</scope>
    <source>
        <strain evidence="2">CBS 291.66</strain>
    </source>
</reference>
<feature type="compositionally biased region" description="Low complexity" evidence="1">
    <location>
        <begin position="254"/>
        <end position="265"/>
    </location>
</feature>
<dbReference type="AlphaFoldDB" id="A0AAD7UXS4"/>
<feature type="compositionally biased region" description="Basic and acidic residues" evidence="1">
    <location>
        <begin position="7"/>
        <end position="16"/>
    </location>
</feature>
<accession>A0AAD7UXS4</accession>